<dbReference type="Proteomes" id="UP000182264">
    <property type="component" value="Chromosome"/>
</dbReference>
<dbReference type="GO" id="GO:0002184">
    <property type="term" value="P:cytoplasmic translational termination"/>
    <property type="evidence" value="ECO:0007669"/>
    <property type="project" value="TreeGrafter"/>
</dbReference>
<name>A0A1L3GK54_SYNAC</name>
<evidence type="ECO:0000313" key="8">
    <source>
        <dbReference type="EMBL" id="APG26048.1"/>
    </source>
</evidence>
<protein>
    <recommendedName>
        <fullName evidence="6">Ribosome-recycling factor</fullName>
        <shortName evidence="6">RRF</shortName>
    </recommendedName>
    <alternativeName>
        <fullName evidence="6">Ribosome-releasing factor</fullName>
    </alternativeName>
</protein>
<keyword evidence="4 6" id="KW-0648">Protein biosynthesis</keyword>
<dbReference type="SUPFAM" id="SSF55194">
    <property type="entry name" value="Ribosome recycling factor, RRF"/>
    <property type="match status" value="1"/>
</dbReference>
<dbReference type="InterPro" id="IPR002661">
    <property type="entry name" value="Ribosome_recyc_fac"/>
</dbReference>
<keyword evidence="9" id="KW-1185">Reference proteome</keyword>
<evidence type="ECO:0000256" key="2">
    <source>
        <dbReference type="ARBA" id="ARBA00005912"/>
    </source>
</evidence>
<gene>
    <name evidence="6" type="primary">frr</name>
    <name evidence="8" type="ORF">A7E75_14305</name>
</gene>
<dbReference type="CDD" id="cd00520">
    <property type="entry name" value="RRF"/>
    <property type="match status" value="1"/>
</dbReference>
<comment type="subcellular location">
    <subcellularLocation>
        <location evidence="1 6">Cytoplasm</location>
    </subcellularLocation>
</comment>
<dbReference type="InterPro" id="IPR036191">
    <property type="entry name" value="RRF_sf"/>
</dbReference>
<dbReference type="HAMAP" id="MF_00040">
    <property type="entry name" value="RRF"/>
    <property type="match status" value="1"/>
</dbReference>
<dbReference type="Gene3D" id="3.30.1360.40">
    <property type="match status" value="1"/>
</dbReference>
<comment type="similarity">
    <text evidence="2 6">Belongs to the RRF family.</text>
</comment>
<organism evidence="8 9">
    <name type="scientific">Syntrophotalea acetylenica</name>
    <name type="common">Pelobacter acetylenicus</name>
    <dbReference type="NCBI Taxonomy" id="29542"/>
    <lineage>
        <taxon>Bacteria</taxon>
        <taxon>Pseudomonadati</taxon>
        <taxon>Thermodesulfobacteriota</taxon>
        <taxon>Desulfuromonadia</taxon>
        <taxon>Desulfuromonadales</taxon>
        <taxon>Syntrophotaleaceae</taxon>
        <taxon>Syntrophotalea</taxon>
    </lineage>
</organism>
<accession>A0A1L3GK54</accession>
<dbReference type="Gene3D" id="1.10.132.20">
    <property type="entry name" value="Ribosome-recycling factor"/>
    <property type="match status" value="1"/>
</dbReference>
<evidence type="ECO:0000256" key="6">
    <source>
        <dbReference type="HAMAP-Rule" id="MF_00040"/>
    </source>
</evidence>
<dbReference type="AlphaFoldDB" id="A0A1L3GK54"/>
<evidence type="ECO:0000256" key="5">
    <source>
        <dbReference type="ARBA" id="ARBA00025050"/>
    </source>
</evidence>
<evidence type="ECO:0000256" key="1">
    <source>
        <dbReference type="ARBA" id="ARBA00004496"/>
    </source>
</evidence>
<dbReference type="FunFam" id="3.30.1360.40:FF:000001">
    <property type="entry name" value="Ribosome-recycling factor"/>
    <property type="match status" value="1"/>
</dbReference>
<comment type="function">
    <text evidence="5 6">Responsible for the release of ribosomes from messenger RNA at the termination of protein biosynthesis. May increase the efficiency of translation by recycling ribosomes from one round of translation to another.</text>
</comment>
<dbReference type="NCBIfam" id="TIGR00496">
    <property type="entry name" value="frr"/>
    <property type="match status" value="1"/>
</dbReference>
<dbReference type="FunFam" id="1.10.132.20:FF:000001">
    <property type="entry name" value="Ribosome-recycling factor"/>
    <property type="match status" value="1"/>
</dbReference>
<dbReference type="STRING" id="29542.A6070_08330"/>
<dbReference type="Pfam" id="PF01765">
    <property type="entry name" value="RRF"/>
    <property type="match status" value="1"/>
</dbReference>
<feature type="domain" description="Ribosome recycling factor" evidence="7">
    <location>
        <begin position="20"/>
        <end position="183"/>
    </location>
</feature>
<sequence>MYNDVIKKARSGMDKAVDALKKDMTKVRTGRASTALLDDVMVDYYGTPTPLNQVGTLAVPEPRMITIQPWEKKLLSEIEKAIFKADLGLNPSSDGQIIRIAIPPMTEERRKEMGKVVRKMGEDAKVAVRGARREANDGMKKLEKGKEISADDLKRGEKEIQDLTDSFVARIDELVVAKEKEIMEI</sequence>
<dbReference type="PANTHER" id="PTHR20982:SF3">
    <property type="entry name" value="MITOCHONDRIAL RIBOSOME RECYCLING FACTOR PSEUDO 1"/>
    <property type="match status" value="1"/>
</dbReference>
<dbReference type="InterPro" id="IPR023584">
    <property type="entry name" value="Ribosome_recyc_fac_dom"/>
</dbReference>
<evidence type="ECO:0000313" key="9">
    <source>
        <dbReference type="Proteomes" id="UP000182264"/>
    </source>
</evidence>
<dbReference type="RefSeq" id="WP_072287887.1">
    <property type="nucleotide sequence ID" value="NZ_CP015455.1"/>
</dbReference>
<proteinExistence type="inferred from homology"/>
<dbReference type="PANTHER" id="PTHR20982">
    <property type="entry name" value="RIBOSOME RECYCLING FACTOR"/>
    <property type="match status" value="1"/>
</dbReference>
<keyword evidence="3 6" id="KW-0963">Cytoplasm</keyword>
<evidence type="ECO:0000259" key="7">
    <source>
        <dbReference type="Pfam" id="PF01765"/>
    </source>
</evidence>
<dbReference type="GO" id="GO:0043023">
    <property type="term" value="F:ribosomal large subunit binding"/>
    <property type="evidence" value="ECO:0007669"/>
    <property type="project" value="TreeGrafter"/>
</dbReference>
<dbReference type="EMBL" id="CP015518">
    <property type="protein sequence ID" value="APG26048.1"/>
    <property type="molecule type" value="Genomic_DNA"/>
</dbReference>
<evidence type="ECO:0000256" key="3">
    <source>
        <dbReference type="ARBA" id="ARBA00022490"/>
    </source>
</evidence>
<dbReference type="OrthoDB" id="9804006at2"/>
<reference evidence="8 9" key="1">
    <citation type="journal article" date="2017" name="Genome Announc.">
        <title>Complete Genome Sequences of Two Acetylene-Fermenting Pelobacter acetylenicus Strains.</title>
        <authorList>
            <person name="Sutton J.M."/>
            <person name="Baesman S.M."/>
            <person name="Fierst J.L."/>
            <person name="Poret-Peterson A.T."/>
            <person name="Oremland R.S."/>
            <person name="Dunlap D.S."/>
            <person name="Akob D.M."/>
        </authorList>
    </citation>
    <scope>NUCLEOTIDE SEQUENCE [LARGE SCALE GENOMIC DNA]</scope>
    <source>
        <strain evidence="8 9">DSM 3247</strain>
    </source>
</reference>
<evidence type="ECO:0000256" key="4">
    <source>
        <dbReference type="ARBA" id="ARBA00022917"/>
    </source>
</evidence>
<dbReference type="GO" id="GO:0005829">
    <property type="term" value="C:cytosol"/>
    <property type="evidence" value="ECO:0007669"/>
    <property type="project" value="GOC"/>
</dbReference>
<dbReference type="KEGG" id="pace:A6070_08330"/>